<accession>A0ABN1IDL5</accession>
<dbReference type="PIRSF" id="PIRSF005427">
    <property type="entry name" value="RseB"/>
    <property type="match status" value="1"/>
</dbReference>
<feature type="signal peptide" evidence="5">
    <location>
        <begin position="1"/>
        <end position="41"/>
    </location>
</feature>
<keyword evidence="4" id="KW-0574">Periplasm</keyword>
<evidence type="ECO:0000313" key="8">
    <source>
        <dbReference type="EMBL" id="GAA0709096.1"/>
    </source>
</evidence>
<dbReference type="InterPro" id="IPR038484">
    <property type="entry name" value="MucB/RseB_C_sf"/>
</dbReference>
<evidence type="ECO:0000256" key="3">
    <source>
        <dbReference type="ARBA" id="ARBA00022729"/>
    </source>
</evidence>
<dbReference type="RefSeq" id="WP_343787645.1">
    <property type="nucleotide sequence ID" value="NZ_BAAAEU010000004.1"/>
</dbReference>
<dbReference type="InterPro" id="IPR005588">
    <property type="entry name" value="MucB_RseB"/>
</dbReference>
<keyword evidence="3 5" id="KW-0732">Signal</keyword>
<feature type="domain" description="MucB/RseB C-terminal" evidence="7">
    <location>
        <begin position="239"/>
        <end position="331"/>
    </location>
</feature>
<evidence type="ECO:0000256" key="4">
    <source>
        <dbReference type="ARBA" id="ARBA00022764"/>
    </source>
</evidence>
<dbReference type="CDD" id="cd16327">
    <property type="entry name" value="RseB"/>
    <property type="match status" value="1"/>
</dbReference>
<keyword evidence="9" id="KW-1185">Reference proteome</keyword>
<proteinExistence type="inferred from homology"/>
<dbReference type="PANTHER" id="PTHR38782">
    <property type="match status" value="1"/>
</dbReference>
<evidence type="ECO:0000313" key="9">
    <source>
        <dbReference type="Proteomes" id="UP001501523"/>
    </source>
</evidence>
<gene>
    <name evidence="8" type="primary">mucB</name>
    <name evidence="8" type="ORF">GCM10009105_09230</name>
</gene>
<dbReference type="Gene3D" id="2.50.20.10">
    <property type="entry name" value="Lipoprotein localisation LolA/LolB/LppX"/>
    <property type="match status" value="1"/>
</dbReference>
<dbReference type="Proteomes" id="UP001501523">
    <property type="component" value="Unassembled WGS sequence"/>
</dbReference>
<dbReference type="EMBL" id="BAAAEU010000004">
    <property type="protein sequence ID" value="GAA0709096.1"/>
    <property type="molecule type" value="Genomic_DNA"/>
</dbReference>
<feature type="domain" description="MucB/RseB N-terminal" evidence="6">
    <location>
        <begin position="45"/>
        <end position="219"/>
    </location>
</feature>
<feature type="chain" id="PRO_5047474416" evidence="5">
    <location>
        <begin position="42"/>
        <end position="336"/>
    </location>
</feature>
<comment type="subcellular location">
    <subcellularLocation>
        <location evidence="1">Periplasm</location>
    </subcellularLocation>
</comment>
<dbReference type="Gene3D" id="3.30.200.100">
    <property type="entry name" value="MucB/RseB, C-terminal domain"/>
    <property type="match status" value="1"/>
</dbReference>
<sequence length="336" mass="36686">MAPLPASQSNTRKRRHNGFWRRSGIFFTALLALLQASPLLAEPGDAQDLLTRMSKAVRELDYQGSFVYEHDGRIDALRIFHAGGANERERLLSLSGPRSEIVRSGSSITCLRNGAPAVLLPNRIGARLLPLIPDTRGHSFGNLYLLDVGGEDRVAGYRARIVDVAPRDNYRYGYRLWLEEATHLPLRSAIVDSAKRTLEQFMFVALDVGAAPKESDLTPGSATDVTASPAEAPLGRAPLWRVAELPPGFVFAGAQRPAQEPNQAEHLMYTDGLADVSVYVEPRDGNTPSAADRMLKRGVLGIYSHDTGAWKITVLGDVPRVTLERMARSVQAVAAP</sequence>
<evidence type="ECO:0000256" key="1">
    <source>
        <dbReference type="ARBA" id="ARBA00004418"/>
    </source>
</evidence>
<dbReference type="Pfam" id="PF03888">
    <property type="entry name" value="MucB_RseB"/>
    <property type="match status" value="1"/>
</dbReference>
<dbReference type="PANTHER" id="PTHR38782:SF1">
    <property type="entry name" value="SIGMA-E FACTOR REGULATORY PROTEIN RSEB"/>
    <property type="match status" value="1"/>
</dbReference>
<name>A0ABN1IDL5_9GAMM</name>
<evidence type="ECO:0000256" key="5">
    <source>
        <dbReference type="SAM" id="SignalP"/>
    </source>
</evidence>
<dbReference type="InterPro" id="IPR033436">
    <property type="entry name" value="MucB/RseB_C"/>
</dbReference>
<comment type="similarity">
    <text evidence="2">Belongs to the RseB family.</text>
</comment>
<organism evidence="8 9">
    <name type="scientific">Dokdonella soli</name>
    <dbReference type="NCBI Taxonomy" id="529810"/>
    <lineage>
        <taxon>Bacteria</taxon>
        <taxon>Pseudomonadati</taxon>
        <taxon>Pseudomonadota</taxon>
        <taxon>Gammaproteobacteria</taxon>
        <taxon>Lysobacterales</taxon>
        <taxon>Rhodanobacteraceae</taxon>
        <taxon>Dokdonella</taxon>
    </lineage>
</organism>
<reference evidence="8 9" key="1">
    <citation type="journal article" date="2019" name="Int. J. Syst. Evol. Microbiol.">
        <title>The Global Catalogue of Microorganisms (GCM) 10K type strain sequencing project: providing services to taxonomists for standard genome sequencing and annotation.</title>
        <authorList>
            <consortium name="The Broad Institute Genomics Platform"/>
            <consortium name="The Broad Institute Genome Sequencing Center for Infectious Disease"/>
            <person name="Wu L."/>
            <person name="Ma J."/>
        </authorList>
    </citation>
    <scope>NUCLEOTIDE SEQUENCE [LARGE SCALE GENOMIC DNA]</scope>
    <source>
        <strain evidence="8 9">JCM 15421</strain>
    </source>
</reference>
<dbReference type="Pfam" id="PF17188">
    <property type="entry name" value="MucB_RseB_C"/>
    <property type="match status" value="1"/>
</dbReference>
<evidence type="ECO:0000256" key="2">
    <source>
        <dbReference type="ARBA" id="ARBA00008150"/>
    </source>
</evidence>
<evidence type="ECO:0000259" key="7">
    <source>
        <dbReference type="Pfam" id="PF17188"/>
    </source>
</evidence>
<evidence type="ECO:0000259" key="6">
    <source>
        <dbReference type="Pfam" id="PF03888"/>
    </source>
</evidence>
<comment type="caution">
    <text evidence="8">The sequence shown here is derived from an EMBL/GenBank/DDBJ whole genome shotgun (WGS) entry which is preliminary data.</text>
</comment>
<dbReference type="InterPro" id="IPR033434">
    <property type="entry name" value="MucB/RseB_N"/>
</dbReference>
<protein>
    <submittedName>
        <fullName evidence="8">Sigma factor AlgU regulator MucB</fullName>
    </submittedName>
</protein>